<dbReference type="Gene3D" id="3.40.50.300">
    <property type="entry name" value="P-loop containing nucleotide triphosphate hydrolases"/>
    <property type="match status" value="1"/>
</dbReference>
<dbReference type="InterPro" id="IPR041685">
    <property type="entry name" value="AAA_GajA/Old/RecF-like"/>
</dbReference>
<keyword evidence="2" id="KW-0067">ATP-binding</keyword>
<dbReference type="GO" id="GO:0005524">
    <property type="term" value="F:ATP binding"/>
    <property type="evidence" value="ECO:0007669"/>
    <property type="project" value="UniProtKB-KW"/>
</dbReference>
<organism evidence="2 3">
    <name type="scientific">Aphanocapsa feldmannii 277cV</name>
    <dbReference type="NCBI Taxonomy" id="2507553"/>
    <lineage>
        <taxon>Bacteria</taxon>
        <taxon>Bacillati</taxon>
        <taxon>Cyanobacteriota</taxon>
        <taxon>Cyanophyceae</taxon>
        <taxon>Oscillatoriophycideae</taxon>
        <taxon>Chroococcales</taxon>
        <taxon>Microcystaceae</taxon>
        <taxon>Aphanocapsa</taxon>
    </lineage>
</organism>
<keyword evidence="2" id="KW-0547">Nucleotide-binding</keyword>
<dbReference type="InterPro" id="IPR051396">
    <property type="entry name" value="Bact_Antivir_Def_Nuclease"/>
</dbReference>
<sequence length="334" mass="37673">MAQLSSFKAVHYRCIDGLFLPHLSKLNLITGINGVGKTALIEAMWLFAGRYNPSLLFNVNVQRTLSPHFNPISRLTDGELELHGVEDDGNPHTAKFHYEKIDDTFSTKMFTSELQEATKKMPPVQGIIHTYLDGERHESQGQQTGRASCIIEATKFLDEMSDEYIQRYSALVRKGRKKELVKAMKVIAENIEDMEILATESKSLYLSVVIKDGKPQPLHDLGGGAVKLVRLLLDFSASQDGILLSDELENGFHYTVQREIWNKARQWTNQWNVQFVATTHSGEFIDAAIDTFADDADNLSIHKLFRDEKSGRTKVTTFTGETLLGARDLNLEVR</sequence>
<evidence type="ECO:0000259" key="1">
    <source>
        <dbReference type="Pfam" id="PF13175"/>
    </source>
</evidence>
<dbReference type="Pfam" id="PF13175">
    <property type="entry name" value="AAA_15"/>
    <property type="match status" value="1"/>
</dbReference>
<proteinExistence type="predicted"/>
<evidence type="ECO:0000313" key="3">
    <source>
        <dbReference type="Proteomes" id="UP000317990"/>
    </source>
</evidence>
<dbReference type="PANTHER" id="PTHR43581:SF4">
    <property type="entry name" value="ATP_GTP PHOSPHATASE"/>
    <property type="match status" value="1"/>
</dbReference>
<evidence type="ECO:0000313" key="2">
    <source>
        <dbReference type="EMBL" id="TGG91426.1"/>
    </source>
</evidence>
<dbReference type="InterPro" id="IPR027417">
    <property type="entry name" value="P-loop_NTPase"/>
</dbReference>
<dbReference type="Proteomes" id="UP000317990">
    <property type="component" value="Unassembled WGS sequence"/>
</dbReference>
<protein>
    <submittedName>
        <fullName evidence="2">ATP-binding protein</fullName>
    </submittedName>
</protein>
<accession>A0A524RMB2</accession>
<feature type="domain" description="Endonuclease GajA/Old nuclease/RecF-like AAA" evidence="1">
    <location>
        <begin position="156"/>
        <end position="285"/>
    </location>
</feature>
<name>A0A524RMB2_9CHRO</name>
<dbReference type="EMBL" id="SRMO01000078">
    <property type="protein sequence ID" value="TGG91426.1"/>
    <property type="molecule type" value="Genomic_DNA"/>
</dbReference>
<dbReference type="SUPFAM" id="SSF52540">
    <property type="entry name" value="P-loop containing nucleoside triphosphate hydrolases"/>
    <property type="match status" value="1"/>
</dbReference>
<reference evidence="2 3" key="1">
    <citation type="journal article" date="2019" name="mSystems">
        <title>Life at home and on the roam: Genomic adaptions reflect the dual lifestyle of an intracellular, facultative symbiont.</title>
        <authorList>
            <person name="Burgsdorf I."/>
        </authorList>
    </citation>
    <scope>NUCLEOTIDE SEQUENCE [LARGE SCALE GENOMIC DNA]</scope>
    <source>
        <strain evidence="2">277cV</strain>
    </source>
</reference>
<comment type="caution">
    <text evidence="2">The sequence shown here is derived from an EMBL/GenBank/DDBJ whole genome shotgun (WGS) entry which is preliminary data.</text>
</comment>
<dbReference type="AlphaFoldDB" id="A0A524RMB2"/>
<gene>
    <name evidence="2" type="ORF">ERJ67_08075</name>
</gene>
<dbReference type="PANTHER" id="PTHR43581">
    <property type="entry name" value="ATP/GTP PHOSPHATASE"/>
    <property type="match status" value="1"/>
</dbReference>